<evidence type="ECO:0000256" key="1">
    <source>
        <dbReference type="SAM" id="MobiDB-lite"/>
    </source>
</evidence>
<evidence type="ECO:0000313" key="2">
    <source>
        <dbReference type="EMBL" id="PNI16570.1"/>
    </source>
</evidence>
<dbReference type="Proteomes" id="UP000236370">
    <property type="component" value="Unassembled WGS sequence"/>
</dbReference>
<accession>A0A2J8J1C1</accession>
<feature type="compositionally biased region" description="Polar residues" evidence="1">
    <location>
        <begin position="173"/>
        <end position="183"/>
    </location>
</feature>
<evidence type="ECO:0000313" key="3">
    <source>
        <dbReference type="Proteomes" id="UP000236370"/>
    </source>
</evidence>
<comment type="caution">
    <text evidence="2">The sequence shown here is derived from an EMBL/GenBank/DDBJ whole genome shotgun (WGS) entry which is preliminary data.</text>
</comment>
<proteinExistence type="predicted"/>
<feature type="compositionally biased region" description="Low complexity" evidence="1">
    <location>
        <begin position="33"/>
        <end position="48"/>
    </location>
</feature>
<dbReference type="EMBL" id="NBAG03000541">
    <property type="protein sequence ID" value="PNI16570.1"/>
    <property type="molecule type" value="Genomic_DNA"/>
</dbReference>
<feature type="region of interest" description="Disordered" evidence="1">
    <location>
        <begin position="1"/>
        <end position="50"/>
    </location>
</feature>
<feature type="compositionally biased region" description="Pro residues" evidence="1">
    <location>
        <begin position="102"/>
        <end position="113"/>
    </location>
</feature>
<name>A0A2J8J1C1_PANTR</name>
<feature type="non-terminal residue" evidence="2">
    <location>
        <position position="1"/>
    </location>
</feature>
<feature type="compositionally biased region" description="Gly residues" evidence="1">
    <location>
        <begin position="22"/>
        <end position="32"/>
    </location>
</feature>
<gene>
    <name evidence="2" type="ORF">CK820_G0051548</name>
</gene>
<sequence length="183" mass="17957">PGPPYPPQLMTPSKLRGRALGASGGLRPGPSGGLRDPVTPTSPTVSVTGAGTDGLLALRACSGPPTAGVAGGPVAVEPEVPPVPLPTASSLPRKLLPWEEGPGPPPPPLPGPLAQPQASALATVKASIISELSSKLQQFGGSSAAGGALPWARGGSGGSGDSHHGGASYVPERTSSLQRQSIE</sequence>
<feature type="compositionally biased region" description="Low complexity" evidence="1">
    <location>
        <begin position="63"/>
        <end position="78"/>
    </location>
</feature>
<feature type="region of interest" description="Disordered" evidence="1">
    <location>
        <begin position="63"/>
        <end position="121"/>
    </location>
</feature>
<feature type="region of interest" description="Disordered" evidence="1">
    <location>
        <begin position="139"/>
        <end position="183"/>
    </location>
</feature>
<dbReference type="AlphaFoldDB" id="A0A2J8J1C1"/>
<organism evidence="2 3">
    <name type="scientific">Pan troglodytes</name>
    <name type="common">Chimpanzee</name>
    <dbReference type="NCBI Taxonomy" id="9598"/>
    <lineage>
        <taxon>Eukaryota</taxon>
        <taxon>Metazoa</taxon>
        <taxon>Chordata</taxon>
        <taxon>Craniata</taxon>
        <taxon>Vertebrata</taxon>
        <taxon>Euteleostomi</taxon>
        <taxon>Mammalia</taxon>
        <taxon>Eutheria</taxon>
        <taxon>Euarchontoglires</taxon>
        <taxon>Primates</taxon>
        <taxon>Haplorrhini</taxon>
        <taxon>Catarrhini</taxon>
        <taxon>Hominidae</taxon>
        <taxon>Pan</taxon>
    </lineage>
</organism>
<reference evidence="2 3" key="1">
    <citation type="submission" date="2017-12" db="EMBL/GenBank/DDBJ databases">
        <title>High-resolution comparative analysis of great ape genomes.</title>
        <authorList>
            <person name="Pollen A."/>
            <person name="Hastie A."/>
            <person name="Hormozdiari F."/>
            <person name="Dougherty M."/>
            <person name="Liu R."/>
            <person name="Chaisson M."/>
            <person name="Hoppe E."/>
            <person name="Hill C."/>
            <person name="Pang A."/>
            <person name="Hillier L."/>
            <person name="Baker C."/>
            <person name="Armstrong J."/>
            <person name="Shendure J."/>
            <person name="Paten B."/>
            <person name="Wilson R."/>
            <person name="Chao H."/>
            <person name="Schneider V."/>
            <person name="Ventura M."/>
            <person name="Kronenberg Z."/>
            <person name="Murali S."/>
            <person name="Gordon D."/>
            <person name="Cantsilieris S."/>
            <person name="Munson K."/>
            <person name="Nelson B."/>
            <person name="Raja A."/>
            <person name="Underwood J."/>
            <person name="Diekhans M."/>
            <person name="Fiddes I."/>
            <person name="Haussler D."/>
            <person name="Eichler E."/>
        </authorList>
    </citation>
    <scope>NUCLEOTIDE SEQUENCE [LARGE SCALE GENOMIC DNA]</scope>
    <source>
        <strain evidence="2">Yerkes chimp pedigree #C0471</strain>
    </source>
</reference>
<protein>
    <submittedName>
        <fullName evidence="2">SHANK1 isoform 6</fullName>
    </submittedName>
</protein>